<dbReference type="AlphaFoldDB" id="A0A8C5LH73"/>
<evidence type="ECO:0000256" key="9">
    <source>
        <dbReference type="SAM" id="MobiDB-lite"/>
    </source>
</evidence>
<dbReference type="GO" id="GO:0045740">
    <property type="term" value="P:positive regulation of DNA replication"/>
    <property type="evidence" value="ECO:0007669"/>
    <property type="project" value="TreeGrafter"/>
</dbReference>
<keyword evidence="8" id="KW-0539">Nucleus</keyword>
<name>A0A8C5LH73_JACJA</name>
<feature type="region of interest" description="Disordered" evidence="9">
    <location>
        <begin position="311"/>
        <end position="334"/>
    </location>
</feature>
<proteinExistence type="inferred from homology"/>
<evidence type="ECO:0000256" key="8">
    <source>
        <dbReference type="ARBA" id="ARBA00023242"/>
    </source>
</evidence>
<sequence length="1183" mass="132058">ADAQTFIQETLCPTGKEPNNELTQLVIDCVKMMWLSQGENQGFTLPLSYRFVSVQNLKTHQNLPCCSHLTWSSTAYQAWVQGAGPNGNALPREQLLLLGTLTDLSGDLEHERPDGSLYVKDNTGILGCELIDLDLSWLGHLFLFPSWSYLPPAKWKSLEEGHLELWGAPVPVFPLTTNPEPLAPIPVLYPEKALMRRQVQEANLAGKLIRLSALIKSQKKEYFVLTLGELSPTDSQALNQVSIMVQIPAQMVWYRVFWPGRSYVLTRLRIAKTRRHHYHIWTTIPSSNLMLLKPDCVRELELELELGLGKPSLKDKPKPPSVPTKSQNSKGQADLVRHSRVLHYSGMVTGVLNESASLYLLDGQLILCLAYQQIRGLKRMIRPGVSLELRDVHLLHSVGGGTTRPVLVPCLHGTVQLRSFSHQKPEILSSHQVHGTYLYEQLVWDYQLGLPTYLWATKALEKLVCKLCPHVLRCHQLLKHSSPGNPSLALQLLASSPDVLTPPDSPIRNAHSEILEEPHQCIFQEYTQLQTPYTFPDLLTMMKEGQHSAWANFDPKALVPLPESAYLTSYQINRRLAWSWHCVLPSTLQPAQVLVGVLVASSHKGCLQLRDLSASMPCLLLAENSQPLADPRFIGCLVRTERFQLVVEREVESNFPSWKELTMAGFIQRQQTRVYVQFFLTDALILPVPRPSPDTDSACLEGQSRLFLLSHKEALMNRNFCVSGRASSESPMPTLSFHVSGSWLGGTQRKEGTGWGPPEPLGSEKKDQKVFLIFLGSSVRWFAFLYPGKVYRLIAPGPPTSTLFEGESSSQRPLELAGCVSCLTVQDDWTLELGRSQDTPDVLEISRELPKSSLTHLLSDKFPDSLVSFSAKILSRTICDPPLTFRRRQPGNTGTVKTCVKLTVALEIADYEFTPHLNIYIEDPHLPPPIGLLPGSQVHFSQLEKKISRSSNVYCRFCSSTSIQVLSFSQTCSAVSDPLPHIYLAELLQKGQAPFQATTSCHVVFIFSLQIMWVCAHCTSLCPQGRCSRQDLTCPTQTAISQASIRFLVEDGTAEALVTCRNHHVAAALGLSPGEWTFLLDCVRVSGKLALHFKGPGAESEVKTEDWELQFPLILFPFLVSRKPRGCDMCFSSLTFSEPPRLQQFQCGDLPLLTRVNPRLQLACLSLQEQEHSSTLGAFATSC</sequence>
<comment type="similarity">
    <text evidence="3">Belongs to the CTC1 family.</text>
</comment>
<dbReference type="PANTHER" id="PTHR14865">
    <property type="entry name" value="CST COMPLEX SUBUNIT CTC1"/>
    <property type="match status" value="1"/>
</dbReference>
<evidence type="ECO:0000256" key="7">
    <source>
        <dbReference type="ARBA" id="ARBA00023125"/>
    </source>
</evidence>
<keyword evidence="5" id="KW-0158">Chromosome</keyword>
<evidence type="ECO:0000256" key="5">
    <source>
        <dbReference type="ARBA" id="ARBA00022454"/>
    </source>
</evidence>
<keyword evidence="6" id="KW-0779">Telomere</keyword>
<evidence type="ECO:0000256" key="6">
    <source>
        <dbReference type="ARBA" id="ARBA00022895"/>
    </source>
</evidence>
<dbReference type="GO" id="GO:0003697">
    <property type="term" value="F:single-stranded DNA binding"/>
    <property type="evidence" value="ECO:0007669"/>
    <property type="project" value="InterPro"/>
</dbReference>
<organism evidence="10 11">
    <name type="scientific">Jaculus jaculus</name>
    <name type="common">Lesser Egyptian jerboa</name>
    <dbReference type="NCBI Taxonomy" id="51337"/>
    <lineage>
        <taxon>Eukaryota</taxon>
        <taxon>Metazoa</taxon>
        <taxon>Chordata</taxon>
        <taxon>Craniata</taxon>
        <taxon>Vertebrata</taxon>
        <taxon>Euteleostomi</taxon>
        <taxon>Mammalia</taxon>
        <taxon>Eutheria</taxon>
        <taxon>Euarchontoglires</taxon>
        <taxon>Glires</taxon>
        <taxon>Rodentia</taxon>
        <taxon>Myomorpha</taxon>
        <taxon>Dipodoidea</taxon>
        <taxon>Dipodidae</taxon>
        <taxon>Dipodinae</taxon>
        <taxon>Jaculus</taxon>
    </lineage>
</organism>
<dbReference type="InterPro" id="IPR042617">
    <property type="entry name" value="CTC1-like"/>
</dbReference>
<dbReference type="PANTHER" id="PTHR14865:SF2">
    <property type="entry name" value="CST COMPLEX SUBUNIT CTC1"/>
    <property type="match status" value="1"/>
</dbReference>
<dbReference type="GO" id="GO:0042162">
    <property type="term" value="F:telomeric DNA binding"/>
    <property type="evidence" value="ECO:0007669"/>
    <property type="project" value="TreeGrafter"/>
</dbReference>
<comment type="subcellular location">
    <subcellularLocation>
        <location evidence="2">Chromosome</location>
        <location evidence="2">Telomere</location>
    </subcellularLocation>
    <subcellularLocation>
        <location evidence="1">Nucleus</location>
    </subcellularLocation>
</comment>
<gene>
    <name evidence="10" type="primary">Ctc1</name>
</gene>
<dbReference type="Pfam" id="PF15489">
    <property type="entry name" value="CTC1"/>
    <property type="match status" value="1"/>
</dbReference>
<evidence type="ECO:0000256" key="1">
    <source>
        <dbReference type="ARBA" id="ARBA00004123"/>
    </source>
</evidence>
<evidence type="ECO:0000256" key="2">
    <source>
        <dbReference type="ARBA" id="ARBA00004574"/>
    </source>
</evidence>
<dbReference type="GO" id="GO:1990879">
    <property type="term" value="C:CST complex"/>
    <property type="evidence" value="ECO:0007669"/>
    <property type="project" value="TreeGrafter"/>
</dbReference>
<keyword evidence="7" id="KW-0238">DNA-binding</keyword>
<reference evidence="10" key="2">
    <citation type="submission" date="2025-09" db="UniProtKB">
        <authorList>
            <consortium name="Ensembl"/>
        </authorList>
    </citation>
    <scope>IDENTIFICATION</scope>
</reference>
<dbReference type="GeneTree" id="ENSGT00390000011553"/>
<dbReference type="Proteomes" id="UP000694385">
    <property type="component" value="Unassembled WGS sequence"/>
</dbReference>
<reference evidence="10" key="1">
    <citation type="submission" date="2025-08" db="UniProtKB">
        <authorList>
            <consortium name="Ensembl"/>
        </authorList>
    </citation>
    <scope>IDENTIFICATION</scope>
</reference>
<evidence type="ECO:0000313" key="11">
    <source>
        <dbReference type="Proteomes" id="UP000694385"/>
    </source>
</evidence>
<evidence type="ECO:0000256" key="3">
    <source>
        <dbReference type="ARBA" id="ARBA00006332"/>
    </source>
</evidence>
<evidence type="ECO:0000256" key="4">
    <source>
        <dbReference type="ARBA" id="ARBA00016175"/>
    </source>
</evidence>
<evidence type="ECO:0000313" key="10">
    <source>
        <dbReference type="Ensembl" id="ENSJJAP00000023205.1"/>
    </source>
</evidence>
<protein>
    <recommendedName>
        <fullName evidence="4">CST complex subunit CTC1</fullName>
    </recommendedName>
</protein>
<dbReference type="Ensembl" id="ENSJJAT00000029779.1">
    <property type="protein sequence ID" value="ENSJJAP00000023205.1"/>
    <property type="gene ID" value="ENSJJAG00000023011.1"/>
</dbReference>
<keyword evidence="11" id="KW-1185">Reference proteome</keyword>
<dbReference type="InterPro" id="IPR029156">
    <property type="entry name" value="CTC1"/>
</dbReference>
<dbReference type="GO" id="GO:0010833">
    <property type="term" value="P:telomere maintenance via telomere lengthening"/>
    <property type="evidence" value="ECO:0007669"/>
    <property type="project" value="TreeGrafter"/>
</dbReference>
<accession>A0A8C5LH73</accession>